<gene>
    <name evidence="3" type="ORF">Slin15195_G039880</name>
</gene>
<dbReference type="AlphaFoldDB" id="A0A9Q9EI33"/>
<feature type="chain" id="PRO_5040380899" evidence="2">
    <location>
        <begin position="17"/>
        <end position="59"/>
    </location>
</feature>
<feature type="signal peptide" evidence="2">
    <location>
        <begin position="1"/>
        <end position="16"/>
    </location>
</feature>
<evidence type="ECO:0000313" key="3">
    <source>
        <dbReference type="EMBL" id="USW50669.1"/>
    </source>
</evidence>
<name>A0A9Q9EI33_9PEZI</name>
<evidence type="ECO:0000256" key="2">
    <source>
        <dbReference type="SAM" id="SignalP"/>
    </source>
</evidence>
<evidence type="ECO:0000313" key="4">
    <source>
        <dbReference type="Proteomes" id="UP001056384"/>
    </source>
</evidence>
<feature type="region of interest" description="Disordered" evidence="1">
    <location>
        <begin position="24"/>
        <end position="44"/>
    </location>
</feature>
<keyword evidence="4" id="KW-1185">Reference proteome</keyword>
<organism evidence="3 4">
    <name type="scientific">Septoria linicola</name>
    <dbReference type="NCBI Taxonomy" id="215465"/>
    <lineage>
        <taxon>Eukaryota</taxon>
        <taxon>Fungi</taxon>
        <taxon>Dikarya</taxon>
        <taxon>Ascomycota</taxon>
        <taxon>Pezizomycotina</taxon>
        <taxon>Dothideomycetes</taxon>
        <taxon>Dothideomycetidae</taxon>
        <taxon>Mycosphaerellales</taxon>
        <taxon>Mycosphaerellaceae</taxon>
        <taxon>Septoria</taxon>
    </lineage>
</organism>
<proteinExistence type="predicted"/>
<dbReference type="EMBL" id="CP099420">
    <property type="protein sequence ID" value="USW50669.1"/>
    <property type="molecule type" value="Genomic_DNA"/>
</dbReference>
<accession>A0A9Q9EI33</accession>
<sequence length="59" mass="7046">MKLFAALLLALPFADAGRKMPNWRRKRTVQHDARRTQSAKATEWERKHANFTHRKWIAM</sequence>
<reference evidence="3" key="1">
    <citation type="submission" date="2022-06" db="EMBL/GenBank/DDBJ databases">
        <title>Complete genome sequences of two strains of the flax pathogen Septoria linicola.</title>
        <authorList>
            <person name="Lapalu N."/>
            <person name="Simon A."/>
            <person name="Demenou B."/>
            <person name="Paumier D."/>
            <person name="Guillot M.-P."/>
            <person name="Gout L."/>
            <person name="Valade R."/>
        </authorList>
    </citation>
    <scope>NUCLEOTIDE SEQUENCE</scope>
    <source>
        <strain evidence="3">SE15195</strain>
    </source>
</reference>
<keyword evidence="2" id="KW-0732">Signal</keyword>
<dbReference type="Proteomes" id="UP001056384">
    <property type="component" value="Chromosome 3"/>
</dbReference>
<protein>
    <submittedName>
        <fullName evidence="3">Uncharacterized protein</fullName>
    </submittedName>
</protein>
<evidence type="ECO:0000256" key="1">
    <source>
        <dbReference type="SAM" id="MobiDB-lite"/>
    </source>
</evidence>